<organism evidence="2 3">
    <name type="scientific">Undibacterium terreum</name>
    <dbReference type="NCBI Taxonomy" id="1224302"/>
    <lineage>
        <taxon>Bacteria</taxon>
        <taxon>Pseudomonadati</taxon>
        <taxon>Pseudomonadota</taxon>
        <taxon>Betaproteobacteria</taxon>
        <taxon>Burkholderiales</taxon>
        <taxon>Oxalobacteraceae</taxon>
        <taxon>Undibacterium</taxon>
    </lineage>
</organism>
<evidence type="ECO:0000313" key="2">
    <source>
        <dbReference type="EMBL" id="GGC76809.1"/>
    </source>
</evidence>
<reference evidence="2" key="1">
    <citation type="journal article" date="2014" name="Int. J. Syst. Evol. Microbiol.">
        <title>Complete genome sequence of Corynebacterium casei LMG S-19264T (=DSM 44701T), isolated from a smear-ripened cheese.</title>
        <authorList>
            <consortium name="US DOE Joint Genome Institute (JGI-PGF)"/>
            <person name="Walter F."/>
            <person name="Albersmeier A."/>
            <person name="Kalinowski J."/>
            <person name="Ruckert C."/>
        </authorList>
    </citation>
    <scope>NUCLEOTIDE SEQUENCE</scope>
    <source>
        <strain evidence="2">CGMCC 1.10998</strain>
    </source>
</reference>
<proteinExistence type="predicted"/>
<feature type="region of interest" description="Disordered" evidence="1">
    <location>
        <begin position="1"/>
        <end position="39"/>
    </location>
</feature>
<accession>A0A916XIZ8</accession>
<dbReference type="AlphaFoldDB" id="A0A916XIZ8"/>
<dbReference type="Proteomes" id="UP000637423">
    <property type="component" value="Unassembled WGS sequence"/>
</dbReference>
<comment type="caution">
    <text evidence="2">The sequence shown here is derived from an EMBL/GenBank/DDBJ whole genome shotgun (WGS) entry which is preliminary data.</text>
</comment>
<protein>
    <submittedName>
        <fullName evidence="2">Uncharacterized protein</fullName>
    </submittedName>
</protein>
<reference evidence="2" key="2">
    <citation type="submission" date="2020-09" db="EMBL/GenBank/DDBJ databases">
        <authorList>
            <person name="Sun Q."/>
            <person name="Zhou Y."/>
        </authorList>
    </citation>
    <scope>NUCLEOTIDE SEQUENCE</scope>
    <source>
        <strain evidence="2">CGMCC 1.10998</strain>
    </source>
</reference>
<sequence length="74" mass="8348">MQKASSFPKSHWPGVKDIASQANAASGQSGHARVKNIREHDTSIPGVVAKVVEFDRKFSDRPYREARNKRQKEE</sequence>
<evidence type="ECO:0000256" key="1">
    <source>
        <dbReference type="SAM" id="MobiDB-lite"/>
    </source>
</evidence>
<name>A0A916XIZ8_9BURK</name>
<feature type="compositionally biased region" description="Low complexity" evidence="1">
    <location>
        <begin position="19"/>
        <end position="31"/>
    </location>
</feature>
<evidence type="ECO:0000313" key="3">
    <source>
        <dbReference type="Proteomes" id="UP000637423"/>
    </source>
</evidence>
<dbReference type="RefSeq" id="WP_188566368.1">
    <property type="nucleotide sequence ID" value="NZ_BMED01000002.1"/>
</dbReference>
<gene>
    <name evidence="2" type="ORF">GCM10011396_25020</name>
</gene>
<dbReference type="EMBL" id="BMED01000002">
    <property type="protein sequence ID" value="GGC76809.1"/>
    <property type="molecule type" value="Genomic_DNA"/>
</dbReference>
<keyword evidence="3" id="KW-1185">Reference proteome</keyword>